<evidence type="ECO:0000313" key="3">
    <source>
        <dbReference type="EMBL" id="GAA4630045.1"/>
    </source>
</evidence>
<dbReference type="PROSITE" id="PS50943">
    <property type="entry name" value="HTH_CROC1"/>
    <property type="match status" value="1"/>
</dbReference>
<evidence type="ECO:0000313" key="4">
    <source>
        <dbReference type="Proteomes" id="UP001501442"/>
    </source>
</evidence>
<accession>A0ABP8UFE9</accession>
<evidence type="ECO:0000256" key="1">
    <source>
        <dbReference type="SAM" id="MobiDB-lite"/>
    </source>
</evidence>
<dbReference type="InterPro" id="IPR001387">
    <property type="entry name" value="Cro/C1-type_HTH"/>
</dbReference>
<keyword evidence="4" id="KW-1185">Reference proteome</keyword>
<evidence type="ECO:0000259" key="2">
    <source>
        <dbReference type="PROSITE" id="PS50943"/>
    </source>
</evidence>
<dbReference type="Proteomes" id="UP001501442">
    <property type="component" value="Unassembled WGS sequence"/>
</dbReference>
<name>A0ABP8UFE9_9ACTN</name>
<protein>
    <recommendedName>
        <fullName evidence="2">HTH cro/C1-type domain-containing protein</fullName>
    </recommendedName>
</protein>
<feature type="region of interest" description="Disordered" evidence="1">
    <location>
        <begin position="142"/>
        <end position="170"/>
    </location>
</feature>
<feature type="domain" description="HTH cro/C1-type" evidence="2">
    <location>
        <begin position="19"/>
        <end position="52"/>
    </location>
</feature>
<proteinExistence type="predicted"/>
<comment type="caution">
    <text evidence="3">The sequence shown here is derived from an EMBL/GenBank/DDBJ whole genome shotgun (WGS) entry which is preliminary data.</text>
</comment>
<gene>
    <name evidence="3" type="ORF">GCM10023196_053790</name>
</gene>
<reference evidence="4" key="1">
    <citation type="journal article" date="2019" name="Int. J. Syst. Evol. Microbiol.">
        <title>The Global Catalogue of Microorganisms (GCM) 10K type strain sequencing project: providing services to taxonomists for standard genome sequencing and annotation.</title>
        <authorList>
            <consortium name="The Broad Institute Genomics Platform"/>
            <consortium name="The Broad Institute Genome Sequencing Center for Infectious Disease"/>
            <person name="Wu L."/>
            <person name="Ma J."/>
        </authorList>
    </citation>
    <scope>NUCLEOTIDE SEQUENCE [LARGE SCALE GENOMIC DNA]</scope>
    <source>
        <strain evidence="4">JCM 17939</strain>
    </source>
</reference>
<dbReference type="EMBL" id="BAABHK010000008">
    <property type="protein sequence ID" value="GAA4630045.1"/>
    <property type="molecule type" value="Genomic_DNA"/>
</dbReference>
<sequence length="170" mass="18831">MSAQQLADACATLGFPLQRSVLANLENGRRPTLNLSELLVLARALKAPPILLVFPLGEADRVEVVPGHELDTWEAVKWFAGEMPFPGGDQDEVNAWIEASKPIALYREHDRLVEGVQLAIRESAPGSGRVLRESLRKYRERFRQRGLTPPDLPPELQHVDAATGPADPER</sequence>
<organism evidence="3 4">
    <name type="scientific">Actinoallomurus vinaceus</name>
    <dbReference type="NCBI Taxonomy" id="1080074"/>
    <lineage>
        <taxon>Bacteria</taxon>
        <taxon>Bacillati</taxon>
        <taxon>Actinomycetota</taxon>
        <taxon>Actinomycetes</taxon>
        <taxon>Streptosporangiales</taxon>
        <taxon>Thermomonosporaceae</taxon>
        <taxon>Actinoallomurus</taxon>
    </lineage>
</organism>